<dbReference type="InterPro" id="IPR004358">
    <property type="entry name" value="Sig_transdc_His_kin-like_C"/>
</dbReference>
<dbReference type="EC" id="2.7.13.3" evidence="2"/>
<organism evidence="9 10">
    <name type="scientific">Cupriavidus basilensis</name>
    <dbReference type="NCBI Taxonomy" id="68895"/>
    <lineage>
        <taxon>Bacteria</taxon>
        <taxon>Pseudomonadati</taxon>
        <taxon>Pseudomonadota</taxon>
        <taxon>Betaproteobacteria</taxon>
        <taxon>Burkholderiales</taxon>
        <taxon>Burkholderiaceae</taxon>
        <taxon>Cupriavidus</taxon>
    </lineage>
</organism>
<dbReference type="InterPro" id="IPR005467">
    <property type="entry name" value="His_kinase_dom"/>
</dbReference>
<evidence type="ECO:0000259" key="8">
    <source>
        <dbReference type="PROSITE" id="PS50109"/>
    </source>
</evidence>
<evidence type="ECO:0000256" key="1">
    <source>
        <dbReference type="ARBA" id="ARBA00000085"/>
    </source>
</evidence>
<evidence type="ECO:0000313" key="10">
    <source>
        <dbReference type="Proteomes" id="UP001216674"/>
    </source>
</evidence>
<dbReference type="EMBL" id="JARJLM010000328">
    <property type="protein sequence ID" value="MDF3835149.1"/>
    <property type="molecule type" value="Genomic_DNA"/>
</dbReference>
<dbReference type="Gene3D" id="3.30.565.10">
    <property type="entry name" value="Histidine kinase-like ATPase, C-terminal domain"/>
    <property type="match status" value="1"/>
</dbReference>
<dbReference type="PANTHER" id="PTHR43065:SF46">
    <property type="entry name" value="C4-DICARBOXYLATE TRANSPORT SENSOR PROTEIN DCTB"/>
    <property type="match status" value="1"/>
</dbReference>
<dbReference type="PANTHER" id="PTHR43065">
    <property type="entry name" value="SENSOR HISTIDINE KINASE"/>
    <property type="match status" value="1"/>
</dbReference>
<feature type="domain" description="Histidine kinase" evidence="8">
    <location>
        <begin position="396"/>
        <end position="614"/>
    </location>
</feature>
<dbReference type="SUPFAM" id="SSF47384">
    <property type="entry name" value="Homodimeric domain of signal transducing histidine kinase"/>
    <property type="match status" value="1"/>
</dbReference>
<dbReference type="RefSeq" id="WP_276266026.1">
    <property type="nucleotide sequence ID" value="NZ_JARJLM010000328.1"/>
</dbReference>
<keyword evidence="10" id="KW-1185">Reference proteome</keyword>
<reference evidence="9 10" key="1">
    <citation type="submission" date="2023-03" db="EMBL/GenBank/DDBJ databases">
        <title>Draft assemblies of triclosan tolerant bacteria isolated from returned activated sludge.</title>
        <authorList>
            <person name="Van Hamelsveld S."/>
        </authorList>
    </citation>
    <scope>NUCLEOTIDE SEQUENCE [LARGE SCALE GENOMIC DNA]</scope>
    <source>
        <strain evidence="9 10">GW210010_S58</strain>
    </source>
</reference>
<keyword evidence="3" id="KW-0808">Transferase</keyword>
<dbReference type="Gene3D" id="1.10.287.130">
    <property type="match status" value="1"/>
</dbReference>
<dbReference type="PROSITE" id="PS50109">
    <property type="entry name" value="HIS_KIN"/>
    <property type="match status" value="1"/>
</dbReference>
<comment type="caution">
    <text evidence="9">The sequence shown here is derived from an EMBL/GenBank/DDBJ whole genome shotgun (WGS) entry which is preliminary data.</text>
</comment>
<dbReference type="Pfam" id="PF02518">
    <property type="entry name" value="HATPase_c"/>
    <property type="match status" value="1"/>
</dbReference>
<keyword evidence="6 9" id="KW-0067">ATP-binding</keyword>
<evidence type="ECO:0000256" key="6">
    <source>
        <dbReference type="ARBA" id="ARBA00022840"/>
    </source>
</evidence>
<comment type="catalytic activity">
    <reaction evidence="1">
        <text>ATP + protein L-histidine = ADP + protein N-phospho-L-histidine.</text>
        <dbReference type="EC" id="2.7.13.3"/>
    </reaction>
</comment>
<keyword evidence="7" id="KW-0902">Two-component regulatory system</keyword>
<gene>
    <name evidence="9" type="ORF">P3W85_19600</name>
</gene>
<accession>A0ABT6ARR5</accession>
<evidence type="ECO:0000313" key="9">
    <source>
        <dbReference type="EMBL" id="MDF3835149.1"/>
    </source>
</evidence>
<protein>
    <recommendedName>
        <fullName evidence="2">histidine kinase</fullName>
        <ecNumber evidence="2">2.7.13.3</ecNumber>
    </recommendedName>
</protein>
<sequence>MPLILRTALLRRLVIILFLALAGPAGAAPERVLAVIYAGGYAPWYASFIETLRLALLEGHPELVLDVETLSKRTDGSTRDGGVPDWLLQKYADRHYDVVVAYSPQLAWSAVALRDRLWPRAAVVTSVRGDAEMQALAEAPRVSGILLEDRVASTVKLIFELLPATEHLAVAVETLDADPWRTSWRRGLAMIDRRARWVDLSGLTVAQLRERVAALPPHTAIYFAAPGVAMNGEVRAGREVVGLVSEVANAPLFVDVWPLVGTGAVGGRLSSPREIATQMASQIERILAGTPPAVVGFEAQWPTKLQFDWRAMQRWHIDEARLPNGSDVMNKPPGLWEAYRTQVLVGVSVMLLQSASIVSLLIERRRRYRAELRAREHLATLARLNRGVALGALSAALAHEINQPLGAILAHAETAELLLAQPHDADAHAALRELLCAIREDDQRAAEVLTRLKAWIANASGVLEPVALNPLIVEVGRMLQTELRLRETELRLSLAASLPLVLADGVQVQQVVLNLVLNALDALRQVPTRRRLIEIGTAQVASGKIEVTVQDSGPGLPIIPPAQLFEPFFTTKPEGLGVGLAISAAIVERHGARLEVDNPDEGGARFRFSLRVHMAM</sequence>
<dbReference type="SMART" id="SM00387">
    <property type="entry name" value="HATPase_c"/>
    <property type="match status" value="1"/>
</dbReference>
<name>A0ABT6ARR5_9BURK</name>
<proteinExistence type="predicted"/>
<keyword evidence="4" id="KW-0547">Nucleotide-binding</keyword>
<keyword evidence="5" id="KW-0418">Kinase</keyword>
<evidence type="ECO:0000256" key="3">
    <source>
        <dbReference type="ARBA" id="ARBA00022679"/>
    </source>
</evidence>
<evidence type="ECO:0000256" key="5">
    <source>
        <dbReference type="ARBA" id="ARBA00022777"/>
    </source>
</evidence>
<dbReference type="PRINTS" id="PR00344">
    <property type="entry name" value="BCTRLSENSOR"/>
</dbReference>
<dbReference type="SUPFAM" id="SSF55874">
    <property type="entry name" value="ATPase domain of HSP90 chaperone/DNA topoisomerase II/histidine kinase"/>
    <property type="match status" value="1"/>
</dbReference>
<evidence type="ECO:0000256" key="2">
    <source>
        <dbReference type="ARBA" id="ARBA00012438"/>
    </source>
</evidence>
<evidence type="ECO:0000256" key="4">
    <source>
        <dbReference type="ARBA" id="ARBA00022741"/>
    </source>
</evidence>
<dbReference type="InterPro" id="IPR003594">
    <property type="entry name" value="HATPase_dom"/>
</dbReference>
<dbReference type="Proteomes" id="UP001216674">
    <property type="component" value="Unassembled WGS sequence"/>
</dbReference>
<dbReference type="Gene3D" id="3.40.50.2300">
    <property type="match status" value="2"/>
</dbReference>
<dbReference type="InterPro" id="IPR036097">
    <property type="entry name" value="HisK_dim/P_sf"/>
</dbReference>
<dbReference type="InterPro" id="IPR036890">
    <property type="entry name" value="HATPase_C_sf"/>
</dbReference>
<evidence type="ECO:0000256" key="7">
    <source>
        <dbReference type="ARBA" id="ARBA00023012"/>
    </source>
</evidence>
<dbReference type="GO" id="GO:0005524">
    <property type="term" value="F:ATP binding"/>
    <property type="evidence" value="ECO:0007669"/>
    <property type="project" value="UniProtKB-KW"/>
</dbReference>